<keyword evidence="2" id="KW-1185">Reference proteome</keyword>
<sequence>MKKAGANPFEHFSMELDIRSALGAVDVAEEMLEESPEFETSDKPFVRS</sequence>
<accession>A0A7X0D6Z1</accession>
<reference evidence="1 2" key="1">
    <citation type="submission" date="2020-08" db="EMBL/GenBank/DDBJ databases">
        <title>Sequencing the genomes of 1000 actinobacteria strains.</title>
        <authorList>
            <person name="Klenk H.-P."/>
        </authorList>
    </citation>
    <scope>NUCLEOTIDE SEQUENCE [LARGE SCALE GENOMIC DNA]</scope>
    <source>
        <strain evidence="1 2">DSM 46659</strain>
    </source>
</reference>
<evidence type="ECO:0000313" key="1">
    <source>
        <dbReference type="EMBL" id="MBB6174077.1"/>
    </source>
</evidence>
<dbReference type="Proteomes" id="UP000546642">
    <property type="component" value="Unassembled WGS sequence"/>
</dbReference>
<name>A0A7X0D6Z1_9ACTN</name>
<dbReference type="EMBL" id="JACHDS010000001">
    <property type="protein sequence ID" value="MBB6174077.1"/>
    <property type="molecule type" value="Genomic_DNA"/>
</dbReference>
<evidence type="ECO:0000313" key="2">
    <source>
        <dbReference type="Proteomes" id="UP000546642"/>
    </source>
</evidence>
<dbReference type="RefSeq" id="WP_184077890.1">
    <property type="nucleotide sequence ID" value="NZ_JACHDS010000001.1"/>
</dbReference>
<organism evidence="1 2">
    <name type="scientific">Nocardiopsis mwathae</name>
    <dbReference type="NCBI Taxonomy" id="1472723"/>
    <lineage>
        <taxon>Bacteria</taxon>
        <taxon>Bacillati</taxon>
        <taxon>Actinomycetota</taxon>
        <taxon>Actinomycetes</taxon>
        <taxon>Streptosporangiales</taxon>
        <taxon>Nocardiopsidaceae</taxon>
        <taxon>Nocardiopsis</taxon>
    </lineage>
</organism>
<gene>
    <name evidence="1" type="ORF">HNR23_004137</name>
</gene>
<proteinExistence type="predicted"/>
<comment type="caution">
    <text evidence="1">The sequence shown here is derived from an EMBL/GenBank/DDBJ whole genome shotgun (WGS) entry which is preliminary data.</text>
</comment>
<dbReference type="AlphaFoldDB" id="A0A7X0D6Z1"/>
<protein>
    <submittedName>
        <fullName evidence="1">Uncharacterized protein</fullName>
    </submittedName>
</protein>